<keyword evidence="2" id="KW-1185">Reference proteome</keyword>
<proteinExistence type="predicted"/>
<sequence>MATRIEDRWLWLGVGVFTLIAIKSVSHGLQSLLHLTTIHNPPKLTPTIPKPQLSSGVDSIKNSSLEILATCDNQQIRKAATTLLWHRLFSNPEAVLLLLADLDSDDPEVRRRAQKANLLLQRYDPSYERGLLWEPRRRGREDSFDEQELRRRRREAVIVNEGNRPVIQDDIIQEGGRGRLSAEEAREAELALEFLTNMERYGEDVDADVEVMEWVREN</sequence>
<protein>
    <submittedName>
        <fullName evidence="1">Uncharacterized protein</fullName>
    </submittedName>
</protein>
<gene>
    <name evidence="1" type="ORF">GQ43DRAFT_469718</name>
</gene>
<dbReference type="AlphaFoldDB" id="A0A9P4JV29"/>
<comment type="caution">
    <text evidence="1">The sequence shown here is derived from an EMBL/GenBank/DDBJ whole genome shotgun (WGS) entry which is preliminary data.</text>
</comment>
<organism evidence="1 2">
    <name type="scientific">Delitschia confertaspora ATCC 74209</name>
    <dbReference type="NCBI Taxonomy" id="1513339"/>
    <lineage>
        <taxon>Eukaryota</taxon>
        <taxon>Fungi</taxon>
        <taxon>Dikarya</taxon>
        <taxon>Ascomycota</taxon>
        <taxon>Pezizomycotina</taxon>
        <taxon>Dothideomycetes</taxon>
        <taxon>Pleosporomycetidae</taxon>
        <taxon>Pleosporales</taxon>
        <taxon>Delitschiaceae</taxon>
        <taxon>Delitschia</taxon>
    </lineage>
</organism>
<evidence type="ECO:0000313" key="1">
    <source>
        <dbReference type="EMBL" id="KAF2203764.1"/>
    </source>
</evidence>
<dbReference type="Proteomes" id="UP000799536">
    <property type="component" value="Unassembled WGS sequence"/>
</dbReference>
<evidence type="ECO:0000313" key="2">
    <source>
        <dbReference type="Proteomes" id="UP000799536"/>
    </source>
</evidence>
<name>A0A9P4JV29_9PLEO</name>
<dbReference type="OrthoDB" id="5385189at2759"/>
<accession>A0A9P4JV29</accession>
<reference evidence="1" key="1">
    <citation type="journal article" date="2020" name="Stud. Mycol.">
        <title>101 Dothideomycetes genomes: a test case for predicting lifestyles and emergence of pathogens.</title>
        <authorList>
            <person name="Haridas S."/>
            <person name="Albert R."/>
            <person name="Binder M."/>
            <person name="Bloem J."/>
            <person name="Labutti K."/>
            <person name="Salamov A."/>
            <person name="Andreopoulos B."/>
            <person name="Baker S."/>
            <person name="Barry K."/>
            <person name="Bills G."/>
            <person name="Bluhm B."/>
            <person name="Cannon C."/>
            <person name="Castanera R."/>
            <person name="Culley D."/>
            <person name="Daum C."/>
            <person name="Ezra D."/>
            <person name="Gonzalez J."/>
            <person name="Henrissat B."/>
            <person name="Kuo A."/>
            <person name="Liang C."/>
            <person name="Lipzen A."/>
            <person name="Lutzoni F."/>
            <person name="Magnuson J."/>
            <person name="Mondo S."/>
            <person name="Nolan M."/>
            <person name="Ohm R."/>
            <person name="Pangilinan J."/>
            <person name="Park H.-J."/>
            <person name="Ramirez L."/>
            <person name="Alfaro M."/>
            <person name="Sun H."/>
            <person name="Tritt A."/>
            <person name="Yoshinaga Y."/>
            <person name="Zwiers L.-H."/>
            <person name="Turgeon B."/>
            <person name="Goodwin S."/>
            <person name="Spatafora J."/>
            <person name="Crous P."/>
            <person name="Grigoriev I."/>
        </authorList>
    </citation>
    <scope>NUCLEOTIDE SEQUENCE</scope>
    <source>
        <strain evidence="1">ATCC 74209</strain>
    </source>
</reference>
<dbReference type="EMBL" id="ML993894">
    <property type="protein sequence ID" value="KAF2203764.1"/>
    <property type="molecule type" value="Genomic_DNA"/>
</dbReference>